<evidence type="ECO:0000313" key="1">
    <source>
        <dbReference type="EMBL" id="QHU34922.1"/>
    </source>
</evidence>
<dbReference type="AlphaFoldDB" id="A0A6C0M085"/>
<accession>A0A6C0M085</accession>
<proteinExistence type="predicted"/>
<protein>
    <submittedName>
        <fullName evidence="1">Uncharacterized protein</fullName>
    </submittedName>
</protein>
<reference evidence="1" key="1">
    <citation type="journal article" date="2020" name="Nature">
        <title>Giant virus diversity and host interactions through global metagenomics.</title>
        <authorList>
            <person name="Schulz F."/>
            <person name="Roux S."/>
            <person name="Paez-Espino D."/>
            <person name="Jungbluth S."/>
            <person name="Walsh D.A."/>
            <person name="Denef V.J."/>
            <person name="McMahon K.D."/>
            <person name="Konstantinidis K.T."/>
            <person name="Eloe-Fadrosh E.A."/>
            <person name="Kyrpides N.C."/>
            <person name="Woyke T."/>
        </authorList>
    </citation>
    <scope>NUCLEOTIDE SEQUENCE</scope>
    <source>
        <strain evidence="1">GVMAG-S-1017244-22</strain>
    </source>
</reference>
<organism evidence="1">
    <name type="scientific">viral metagenome</name>
    <dbReference type="NCBI Taxonomy" id="1070528"/>
    <lineage>
        <taxon>unclassified sequences</taxon>
        <taxon>metagenomes</taxon>
        <taxon>organismal metagenomes</taxon>
    </lineage>
</organism>
<dbReference type="EMBL" id="MN740581">
    <property type="protein sequence ID" value="QHU34922.1"/>
    <property type="molecule type" value="Genomic_DNA"/>
</dbReference>
<sequence>MKLYETQASTATMPVKGKYIYFGASVIYCDEKNICMVYYPTDNGVYPNPDVKTEVSSS</sequence>
<name>A0A6C0M085_9ZZZZ</name>